<dbReference type="InterPro" id="IPR022635">
    <property type="entry name" value="DNA_polIII_beta_C"/>
</dbReference>
<dbReference type="EMBL" id="AMFJ01036152">
    <property type="protein sequence ID" value="EKD24892.1"/>
    <property type="molecule type" value="Genomic_DNA"/>
</dbReference>
<evidence type="ECO:0000256" key="9">
    <source>
        <dbReference type="PIRNR" id="PIRNR000804"/>
    </source>
</evidence>
<dbReference type="Gene3D" id="3.10.150.10">
    <property type="entry name" value="DNA Polymerase III, subunit A, domain 2"/>
    <property type="match status" value="1"/>
</dbReference>
<keyword evidence="6 9" id="KW-0235">DNA replication</keyword>
<dbReference type="InterPro" id="IPR022637">
    <property type="entry name" value="DNA_polIII_beta_cen"/>
</dbReference>
<dbReference type="Gene3D" id="3.70.10.10">
    <property type="match status" value="1"/>
</dbReference>
<dbReference type="GO" id="GO:0003677">
    <property type="term" value="F:DNA binding"/>
    <property type="evidence" value="ECO:0007669"/>
    <property type="project" value="UniProtKB-UniRule"/>
</dbReference>
<evidence type="ECO:0000256" key="2">
    <source>
        <dbReference type="ARBA" id="ARBA00010752"/>
    </source>
</evidence>
<comment type="subcellular location">
    <subcellularLocation>
        <location evidence="1 9">Cytoplasm</location>
    </subcellularLocation>
</comment>
<evidence type="ECO:0000256" key="6">
    <source>
        <dbReference type="ARBA" id="ARBA00022705"/>
    </source>
</evidence>
<feature type="domain" description="DNA polymerase III beta sliding clamp C-terminal" evidence="12">
    <location>
        <begin position="255"/>
        <end position="372"/>
    </location>
</feature>
<dbReference type="SUPFAM" id="SSF55979">
    <property type="entry name" value="DNA clamp"/>
    <property type="match status" value="3"/>
</dbReference>
<comment type="function">
    <text evidence="9">Confers DNA tethering and processivity to DNA polymerases and other proteins. Acts as a clamp, forming a ring around DNA (a reaction catalyzed by the clamp-loading complex) which diffuses in an ATP-independent manner freely and bidirectionally along dsDNA. Initially characterized for its ability to contact the catalytic subunit of DNA polymerase III (Pol III), a complex, multichain enzyme responsible for most of the replicative synthesis in bacteria; Pol III exhibits 3'-5' exonuclease proofreading activity. The beta chain is required for initiation of replication as well as for processivity of DNA replication.</text>
</comment>
<dbReference type="PANTHER" id="PTHR30478">
    <property type="entry name" value="DNA POLYMERASE III SUBUNIT BETA"/>
    <property type="match status" value="1"/>
</dbReference>
<feature type="domain" description="DNA polymerase III beta sliding clamp N-terminal" evidence="10">
    <location>
        <begin position="1"/>
        <end position="119"/>
    </location>
</feature>
<sequence>MKIVIETAKLLEVIDLWLRFVSKNATLPILQNFYFKANIDGLLLRATDMEKYIEIEIPCKIIMEGAITVNARMFSDIIKTIEEKEVEISVDQKSQVMTLKSAKDNFDINGIAASEYVALPEVPNENTLSVETQLFAEGVSKVEYAVTEKNFSPVLTGVLLKAKQDNLIFVGTDSFRLSEFKAPSGKENDFALIVPKVTMTDIQKISEYAMSNQAENLTIKYSENLIAFQVQVKDMKILATSLLIQGNFPEYDREEIMPRNFNTKILVDKGLCEKAIRKIGILTRDINNYIQIETNQNSIIISSGKTDKGAGTTNIPAIIDGPSVSFWINGKYITDFIKIIKGDELTFNVIDNQKPLILMDKDDASYRYVVRPLINS</sequence>
<dbReference type="GO" id="GO:0006271">
    <property type="term" value="P:DNA strand elongation involved in DNA replication"/>
    <property type="evidence" value="ECO:0007669"/>
    <property type="project" value="TreeGrafter"/>
</dbReference>
<dbReference type="GO" id="GO:0003887">
    <property type="term" value="F:DNA-directed DNA polymerase activity"/>
    <property type="evidence" value="ECO:0007669"/>
    <property type="project" value="UniProtKB-UniRule"/>
</dbReference>
<reference evidence="13" key="1">
    <citation type="journal article" date="2012" name="Science">
        <title>Fermentation, hydrogen, and sulfur metabolism in multiple uncultivated bacterial phyla.</title>
        <authorList>
            <person name="Wrighton K.C."/>
            <person name="Thomas B.C."/>
            <person name="Sharon I."/>
            <person name="Miller C.S."/>
            <person name="Castelle C.J."/>
            <person name="VerBerkmoes N.C."/>
            <person name="Wilkins M.J."/>
            <person name="Hettich R.L."/>
            <person name="Lipton M.S."/>
            <person name="Williams K.H."/>
            <person name="Long P.E."/>
            <person name="Banfield J.F."/>
        </authorList>
    </citation>
    <scope>NUCLEOTIDE SEQUENCE [LARGE SCALE GENOMIC DNA]</scope>
</reference>
<evidence type="ECO:0000256" key="5">
    <source>
        <dbReference type="ARBA" id="ARBA00022695"/>
    </source>
</evidence>
<proteinExistence type="inferred from homology"/>
<evidence type="ECO:0000256" key="3">
    <source>
        <dbReference type="ARBA" id="ARBA00022490"/>
    </source>
</evidence>
<evidence type="ECO:0000259" key="11">
    <source>
        <dbReference type="Pfam" id="PF02767"/>
    </source>
</evidence>
<keyword evidence="3 9" id="KW-0963">Cytoplasm</keyword>
<evidence type="ECO:0000259" key="12">
    <source>
        <dbReference type="Pfam" id="PF02768"/>
    </source>
</evidence>
<dbReference type="GO" id="GO:0008408">
    <property type="term" value="F:3'-5' exonuclease activity"/>
    <property type="evidence" value="ECO:0007669"/>
    <property type="project" value="InterPro"/>
</dbReference>
<dbReference type="GO" id="GO:0009360">
    <property type="term" value="C:DNA polymerase III complex"/>
    <property type="evidence" value="ECO:0007669"/>
    <property type="project" value="InterPro"/>
</dbReference>
<name>K1XIA9_9BACT</name>
<protein>
    <recommendedName>
        <fullName evidence="9">Beta sliding clamp</fullName>
    </recommendedName>
</protein>
<keyword evidence="4 9" id="KW-0808">Transferase</keyword>
<comment type="subunit">
    <text evidence="9">Forms a ring-shaped head-to-tail homodimer around DNA.</text>
</comment>
<evidence type="ECO:0000256" key="8">
    <source>
        <dbReference type="ARBA" id="ARBA00023125"/>
    </source>
</evidence>
<comment type="caution">
    <text evidence="13">The sequence shown here is derived from an EMBL/GenBank/DDBJ whole genome shotgun (WGS) entry which is preliminary data.</text>
</comment>
<dbReference type="CDD" id="cd00140">
    <property type="entry name" value="beta_clamp"/>
    <property type="match status" value="1"/>
</dbReference>
<gene>
    <name evidence="13" type="ORF">ACD_80C00145G0026</name>
</gene>
<evidence type="ECO:0000313" key="13">
    <source>
        <dbReference type="EMBL" id="EKD24892.1"/>
    </source>
</evidence>
<evidence type="ECO:0000259" key="10">
    <source>
        <dbReference type="Pfam" id="PF00712"/>
    </source>
</evidence>
<dbReference type="AlphaFoldDB" id="K1XIA9"/>
<dbReference type="InterPro" id="IPR046938">
    <property type="entry name" value="DNA_clamp_sf"/>
</dbReference>
<dbReference type="SMART" id="SM00480">
    <property type="entry name" value="POL3Bc"/>
    <property type="match status" value="1"/>
</dbReference>
<accession>K1XIA9</accession>
<evidence type="ECO:0000256" key="4">
    <source>
        <dbReference type="ARBA" id="ARBA00022679"/>
    </source>
</evidence>
<comment type="similarity">
    <text evidence="2 9">Belongs to the beta sliding clamp family.</text>
</comment>
<organism evidence="13">
    <name type="scientific">uncultured bacterium</name>
    <name type="common">gcode 4</name>
    <dbReference type="NCBI Taxonomy" id="1234023"/>
    <lineage>
        <taxon>Bacteria</taxon>
        <taxon>environmental samples</taxon>
    </lineage>
</organism>
<dbReference type="PIRSF" id="PIRSF000804">
    <property type="entry name" value="DNA_pol_III_b"/>
    <property type="match status" value="1"/>
</dbReference>
<evidence type="ECO:0000256" key="1">
    <source>
        <dbReference type="ARBA" id="ARBA00004496"/>
    </source>
</evidence>
<dbReference type="Pfam" id="PF02767">
    <property type="entry name" value="DNA_pol3_beta_2"/>
    <property type="match status" value="1"/>
</dbReference>
<dbReference type="InterPro" id="IPR022634">
    <property type="entry name" value="DNA_polIII_beta_N"/>
</dbReference>
<dbReference type="InterPro" id="IPR001001">
    <property type="entry name" value="DNA_polIII_beta"/>
</dbReference>
<dbReference type="PANTHER" id="PTHR30478:SF0">
    <property type="entry name" value="BETA SLIDING CLAMP"/>
    <property type="match status" value="1"/>
</dbReference>
<feature type="domain" description="DNA polymerase III beta sliding clamp central" evidence="11">
    <location>
        <begin position="130"/>
        <end position="250"/>
    </location>
</feature>
<keyword evidence="5 9" id="KW-0548">Nucleotidyltransferase</keyword>
<dbReference type="NCBIfam" id="TIGR00663">
    <property type="entry name" value="dnan"/>
    <property type="match status" value="1"/>
</dbReference>
<dbReference type="Pfam" id="PF02768">
    <property type="entry name" value="DNA_pol3_beta_3"/>
    <property type="match status" value="1"/>
</dbReference>
<dbReference type="Pfam" id="PF00712">
    <property type="entry name" value="DNA_pol3_beta"/>
    <property type="match status" value="1"/>
</dbReference>
<keyword evidence="7 9" id="KW-0239">DNA-directed DNA polymerase</keyword>
<evidence type="ECO:0000256" key="7">
    <source>
        <dbReference type="ARBA" id="ARBA00022932"/>
    </source>
</evidence>
<keyword evidence="8" id="KW-0238">DNA-binding</keyword>
<dbReference type="GO" id="GO:0005737">
    <property type="term" value="C:cytoplasm"/>
    <property type="evidence" value="ECO:0007669"/>
    <property type="project" value="UniProtKB-SubCell"/>
</dbReference>